<keyword evidence="2" id="KW-1185">Reference proteome</keyword>
<reference evidence="1" key="1">
    <citation type="submission" date="2021-02" db="EMBL/GenBank/DDBJ databases">
        <authorList>
            <person name="Dougan E. K."/>
            <person name="Rhodes N."/>
            <person name="Thang M."/>
            <person name="Chan C."/>
        </authorList>
    </citation>
    <scope>NUCLEOTIDE SEQUENCE</scope>
</reference>
<dbReference type="Proteomes" id="UP000654075">
    <property type="component" value="Unassembled WGS sequence"/>
</dbReference>
<evidence type="ECO:0000313" key="2">
    <source>
        <dbReference type="Proteomes" id="UP000654075"/>
    </source>
</evidence>
<organism evidence="1 2">
    <name type="scientific">Polarella glacialis</name>
    <name type="common">Dinoflagellate</name>
    <dbReference type="NCBI Taxonomy" id="89957"/>
    <lineage>
        <taxon>Eukaryota</taxon>
        <taxon>Sar</taxon>
        <taxon>Alveolata</taxon>
        <taxon>Dinophyceae</taxon>
        <taxon>Suessiales</taxon>
        <taxon>Suessiaceae</taxon>
        <taxon>Polarella</taxon>
    </lineage>
</organism>
<evidence type="ECO:0000313" key="1">
    <source>
        <dbReference type="EMBL" id="CAE8585586.1"/>
    </source>
</evidence>
<protein>
    <submittedName>
        <fullName evidence="1">Uncharacterized protein</fullName>
    </submittedName>
</protein>
<comment type="caution">
    <text evidence="1">The sequence shown here is derived from an EMBL/GenBank/DDBJ whole genome shotgun (WGS) entry which is preliminary data.</text>
</comment>
<dbReference type="AlphaFoldDB" id="A0A813DGI2"/>
<proteinExistence type="predicted"/>
<sequence length="127" mass="14384">MLRLAPFARLPGAIQFPFYASFLSETDVCVCLMPGLAIVGNEITERVGVVDAISALRCWWRGQAEHQPFAETSTPCHCRVMEQTQVLNRRGKYCIQKCFQSVFNAIMSHHPMMWPNHVPCSMQQGII</sequence>
<dbReference type="EMBL" id="CAJNNV010001675">
    <property type="protein sequence ID" value="CAE8585586.1"/>
    <property type="molecule type" value="Genomic_DNA"/>
</dbReference>
<name>A0A813DGI2_POLGL</name>
<gene>
    <name evidence="1" type="ORF">PGLA1383_LOCUS4491</name>
</gene>
<accession>A0A813DGI2</accession>